<dbReference type="EMBL" id="CADCXV010000546">
    <property type="protein sequence ID" value="CAB0030776.1"/>
    <property type="molecule type" value="Genomic_DNA"/>
</dbReference>
<evidence type="ECO:0000313" key="2">
    <source>
        <dbReference type="EMBL" id="CAB0030776.1"/>
    </source>
</evidence>
<evidence type="ECO:0000313" key="3">
    <source>
        <dbReference type="Proteomes" id="UP000479190"/>
    </source>
</evidence>
<feature type="compositionally biased region" description="Polar residues" evidence="1">
    <location>
        <begin position="148"/>
        <end position="157"/>
    </location>
</feature>
<gene>
    <name evidence="2" type="ORF">TBRA_LOCUS2764</name>
</gene>
<feature type="region of interest" description="Disordered" evidence="1">
    <location>
        <begin position="112"/>
        <end position="208"/>
    </location>
</feature>
<feature type="compositionally biased region" description="Polar residues" evidence="1">
    <location>
        <begin position="112"/>
        <end position="126"/>
    </location>
</feature>
<feature type="compositionally biased region" description="Basic residues" evidence="1">
    <location>
        <begin position="130"/>
        <end position="142"/>
    </location>
</feature>
<dbReference type="AlphaFoldDB" id="A0A6H5I322"/>
<sequence length="355" mass="39280">MDKIEEQTQQSKESSVVTLSKENLIKHDVSTAGANASSTSVSAASSVAESERDVLISKSHDHLGRIGDILNEMKEYMDTKHNIRIQIVEFHRRIKAAYNAYLNSLDNALQLPRPNTSAKSAQTSPGPATKKPKKKEQSRRKNRVNEVPLSSSATGTPETVRRDPSASDVNNNDVDNWQKVRSKRQKGKGKQKTVAPAQKPKKVPAKRPRPDVVVIKAKDPKSYASILQRLRTEQALQDPVGSNVNRIRRSATGDLLLELRKASGDAKQMCRALDEALGELATTRARPRVSLVEIRDLDEAATRDEILSALHKQLDGASELSLKQSSPCESLTQGHKRLWLSCLFRSQENCLNSAI</sequence>
<reference evidence="2 3" key="1">
    <citation type="submission" date="2020-02" db="EMBL/GenBank/DDBJ databases">
        <authorList>
            <person name="Ferguson B K."/>
        </authorList>
    </citation>
    <scope>NUCLEOTIDE SEQUENCE [LARGE SCALE GENOMIC DNA]</scope>
</reference>
<proteinExistence type="predicted"/>
<protein>
    <submittedName>
        <fullName evidence="2">Uncharacterized protein</fullName>
    </submittedName>
</protein>
<name>A0A6H5I322_9HYME</name>
<accession>A0A6H5I322</accession>
<organism evidence="2 3">
    <name type="scientific">Trichogramma brassicae</name>
    <dbReference type="NCBI Taxonomy" id="86971"/>
    <lineage>
        <taxon>Eukaryota</taxon>
        <taxon>Metazoa</taxon>
        <taxon>Ecdysozoa</taxon>
        <taxon>Arthropoda</taxon>
        <taxon>Hexapoda</taxon>
        <taxon>Insecta</taxon>
        <taxon>Pterygota</taxon>
        <taxon>Neoptera</taxon>
        <taxon>Endopterygota</taxon>
        <taxon>Hymenoptera</taxon>
        <taxon>Apocrita</taxon>
        <taxon>Proctotrupomorpha</taxon>
        <taxon>Chalcidoidea</taxon>
        <taxon>Trichogrammatidae</taxon>
        <taxon>Trichogramma</taxon>
    </lineage>
</organism>
<evidence type="ECO:0000256" key="1">
    <source>
        <dbReference type="SAM" id="MobiDB-lite"/>
    </source>
</evidence>
<dbReference type="OrthoDB" id="8057216at2759"/>
<keyword evidence="3" id="KW-1185">Reference proteome</keyword>
<dbReference type="Proteomes" id="UP000479190">
    <property type="component" value="Unassembled WGS sequence"/>
</dbReference>
<feature type="compositionally biased region" description="Basic residues" evidence="1">
    <location>
        <begin position="180"/>
        <end position="191"/>
    </location>
</feature>